<feature type="transmembrane region" description="Helical" evidence="1">
    <location>
        <begin position="44"/>
        <end position="65"/>
    </location>
</feature>
<evidence type="ECO:0000256" key="1">
    <source>
        <dbReference type="SAM" id="Phobius"/>
    </source>
</evidence>
<feature type="transmembrane region" description="Helical" evidence="1">
    <location>
        <begin position="90"/>
        <end position="114"/>
    </location>
</feature>
<protein>
    <submittedName>
        <fullName evidence="3">Uncharacterized protein</fullName>
    </submittedName>
</protein>
<feature type="transmembrane region" description="Helical" evidence="1">
    <location>
        <begin position="171"/>
        <end position="194"/>
    </location>
</feature>
<keyword evidence="2" id="KW-1185">Reference proteome</keyword>
<organism evidence="2 3">
    <name type="scientific">Panagrolaimus superbus</name>
    <dbReference type="NCBI Taxonomy" id="310955"/>
    <lineage>
        <taxon>Eukaryota</taxon>
        <taxon>Metazoa</taxon>
        <taxon>Ecdysozoa</taxon>
        <taxon>Nematoda</taxon>
        <taxon>Chromadorea</taxon>
        <taxon>Rhabditida</taxon>
        <taxon>Tylenchina</taxon>
        <taxon>Panagrolaimomorpha</taxon>
        <taxon>Panagrolaimoidea</taxon>
        <taxon>Panagrolaimidae</taxon>
        <taxon>Panagrolaimus</taxon>
    </lineage>
</organism>
<sequence length="321" mass="36366">MELTTDDLFAGISMIMIGLIGILLHGVEFFGIRKLYKQFIGFRLILGAKLVDVLLLFQFGIWPGIVCLTKNTLIPVEYKEYAHVYMDTTWFSMCYLTVFISLSRLICVIFPFIFRQFGKRHCNICFFIAGGTAFFQSVGVHTTSWFVSLYYDPEVYGTTGDFKKHQNGGTATYYFITNGFVMGSYLIVYSAIAFTMIVRRKLFKAVNGTISTNVVVNIKGVKHTKRVVSSNSVEFRLMVSCIASALLFITGQFLINGGLGQSKWTGYYVINTLRNETYRNFKIFLFGKNPPSTVIARECSNHINAITTSYELLKNNPIQIT</sequence>
<accession>A0A914YI50</accession>
<name>A0A914YI50_9BILA</name>
<feature type="transmembrane region" description="Helical" evidence="1">
    <location>
        <begin position="12"/>
        <end position="32"/>
    </location>
</feature>
<feature type="transmembrane region" description="Helical" evidence="1">
    <location>
        <begin position="126"/>
        <end position="151"/>
    </location>
</feature>
<keyword evidence="1" id="KW-0472">Membrane</keyword>
<evidence type="ECO:0000313" key="2">
    <source>
        <dbReference type="Proteomes" id="UP000887577"/>
    </source>
</evidence>
<proteinExistence type="predicted"/>
<evidence type="ECO:0000313" key="3">
    <source>
        <dbReference type="WBParaSite" id="PSU_v2.g19163.t1"/>
    </source>
</evidence>
<keyword evidence="1" id="KW-0812">Transmembrane</keyword>
<dbReference type="WBParaSite" id="PSU_v2.g19163.t1">
    <property type="protein sequence ID" value="PSU_v2.g19163.t1"/>
    <property type="gene ID" value="PSU_v2.g19163"/>
</dbReference>
<feature type="transmembrane region" description="Helical" evidence="1">
    <location>
        <begin position="235"/>
        <end position="255"/>
    </location>
</feature>
<keyword evidence="1" id="KW-1133">Transmembrane helix</keyword>
<dbReference type="AlphaFoldDB" id="A0A914YI50"/>
<reference evidence="3" key="1">
    <citation type="submission" date="2022-11" db="UniProtKB">
        <authorList>
            <consortium name="WormBaseParasite"/>
        </authorList>
    </citation>
    <scope>IDENTIFICATION</scope>
</reference>
<dbReference type="Proteomes" id="UP000887577">
    <property type="component" value="Unplaced"/>
</dbReference>